<keyword evidence="14 16" id="KW-0961">Cell wall biogenesis/degradation</keyword>
<dbReference type="Proteomes" id="UP001229209">
    <property type="component" value="Unassembled WGS sequence"/>
</dbReference>
<feature type="active site" evidence="16">
    <location>
        <position position="296"/>
    </location>
</feature>
<gene>
    <name evidence="16" type="primary">murB</name>
    <name evidence="18" type="ORF">J2S04_001329</name>
</gene>
<evidence type="ECO:0000256" key="11">
    <source>
        <dbReference type="ARBA" id="ARBA00022984"/>
    </source>
</evidence>
<organism evidence="18 19">
    <name type="scientific">Alicyclobacillus tolerans</name>
    <dbReference type="NCBI Taxonomy" id="90970"/>
    <lineage>
        <taxon>Bacteria</taxon>
        <taxon>Bacillati</taxon>
        <taxon>Bacillota</taxon>
        <taxon>Bacilli</taxon>
        <taxon>Bacillales</taxon>
        <taxon>Alicyclobacillaceae</taxon>
        <taxon>Alicyclobacillus</taxon>
    </lineage>
</organism>
<keyword evidence="19" id="KW-1185">Reference proteome</keyword>
<dbReference type="Gene3D" id="3.90.78.10">
    <property type="entry name" value="UDP-N-acetylenolpyruvoylglucosamine reductase, C-terminal domain"/>
    <property type="match status" value="1"/>
</dbReference>
<evidence type="ECO:0000256" key="13">
    <source>
        <dbReference type="ARBA" id="ARBA00023306"/>
    </source>
</evidence>
<dbReference type="Pfam" id="PF02873">
    <property type="entry name" value="MurB_C"/>
    <property type="match status" value="1"/>
</dbReference>
<reference evidence="18 19" key="1">
    <citation type="submission" date="2023-07" db="EMBL/GenBank/DDBJ databases">
        <title>Genomic Encyclopedia of Type Strains, Phase IV (KMG-IV): sequencing the most valuable type-strain genomes for metagenomic binning, comparative biology and taxonomic classification.</title>
        <authorList>
            <person name="Goeker M."/>
        </authorList>
    </citation>
    <scope>NUCLEOTIDE SEQUENCE [LARGE SCALE GENOMIC DNA]</scope>
    <source>
        <strain evidence="18 19">DSM 25924</strain>
    </source>
</reference>
<evidence type="ECO:0000256" key="7">
    <source>
        <dbReference type="ARBA" id="ARBA00022630"/>
    </source>
</evidence>
<dbReference type="InterPro" id="IPR016169">
    <property type="entry name" value="FAD-bd_PCMH_sub2"/>
</dbReference>
<comment type="pathway">
    <text evidence="4 16">Cell wall biogenesis; peptidoglycan biosynthesis.</text>
</comment>
<dbReference type="InterPro" id="IPR011601">
    <property type="entry name" value="MurB_C"/>
</dbReference>
<feature type="active site" evidence="16">
    <location>
        <position position="176"/>
    </location>
</feature>
<dbReference type="GO" id="GO:0008762">
    <property type="term" value="F:UDP-N-acetylmuramate dehydrogenase activity"/>
    <property type="evidence" value="ECO:0007669"/>
    <property type="project" value="UniProtKB-EC"/>
</dbReference>
<feature type="domain" description="FAD-binding PCMH-type" evidence="17">
    <location>
        <begin position="31"/>
        <end position="197"/>
    </location>
</feature>
<dbReference type="InterPro" id="IPR006094">
    <property type="entry name" value="Oxid_FAD_bind_N"/>
</dbReference>
<dbReference type="InterPro" id="IPR016167">
    <property type="entry name" value="FAD-bd_PCMH_sub1"/>
</dbReference>
<dbReference type="PANTHER" id="PTHR21071">
    <property type="entry name" value="UDP-N-ACETYLENOLPYRUVOYLGLUCOSAMINE REDUCTASE"/>
    <property type="match status" value="1"/>
</dbReference>
<dbReference type="SUPFAM" id="SSF56194">
    <property type="entry name" value="Uridine diphospho-N-Acetylenolpyruvylglucosamine reductase, MurB, C-terminal domain"/>
    <property type="match status" value="1"/>
</dbReference>
<dbReference type="EC" id="1.3.1.98" evidence="16"/>
<dbReference type="Gene3D" id="3.30.465.10">
    <property type="match status" value="1"/>
</dbReference>
<dbReference type="Gene3D" id="3.30.43.10">
    <property type="entry name" value="Uridine Diphospho-n-acetylenolpyruvylglucosamine Reductase, domain 2"/>
    <property type="match status" value="1"/>
</dbReference>
<comment type="caution">
    <text evidence="18">The sequence shown here is derived from an EMBL/GenBank/DDBJ whole genome shotgun (WGS) entry which is preliminary data.</text>
</comment>
<evidence type="ECO:0000256" key="4">
    <source>
        <dbReference type="ARBA" id="ARBA00004752"/>
    </source>
</evidence>
<comment type="cofactor">
    <cofactor evidence="1 16">
        <name>FAD</name>
        <dbReference type="ChEBI" id="CHEBI:57692"/>
    </cofactor>
</comment>
<evidence type="ECO:0000256" key="14">
    <source>
        <dbReference type="ARBA" id="ARBA00023316"/>
    </source>
</evidence>
<keyword evidence="6 16" id="KW-0132">Cell division</keyword>
<dbReference type="NCBIfam" id="NF010480">
    <property type="entry name" value="PRK13905.1"/>
    <property type="match status" value="1"/>
</dbReference>
<keyword evidence="12 16" id="KW-0560">Oxidoreductase</keyword>
<dbReference type="SUPFAM" id="SSF56176">
    <property type="entry name" value="FAD-binding/transporter-associated domain-like"/>
    <property type="match status" value="1"/>
</dbReference>
<dbReference type="EMBL" id="JAURUO010000006">
    <property type="protein sequence ID" value="MDP9728392.1"/>
    <property type="molecule type" value="Genomic_DNA"/>
</dbReference>
<evidence type="ECO:0000313" key="18">
    <source>
        <dbReference type="EMBL" id="MDP9728392.1"/>
    </source>
</evidence>
<evidence type="ECO:0000256" key="12">
    <source>
        <dbReference type="ARBA" id="ARBA00023002"/>
    </source>
</evidence>
<protein>
    <recommendedName>
        <fullName evidence="16">UDP-N-acetylenolpyruvoylglucosamine reductase</fullName>
        <ecNumber evidence="16">1.3.1.98</ecNumber>
    </recommendedName>
    <alternativeName>
        <fullName evidence="16">UDP-N-acetylmuramate dehydrogenase</fullName>
    </alternativeName>
</protein>
<keyword evidence="9 16" id="KW-0521">NADP</keyword>
<evidence type="ECO:0000259" key="17">
    <source>
        <dbReference type="PROSITE" id="PS51387"/>
    </source>
</evidence>
<evidence type="ECO:0000256" key="16">
    <source>
        <dbReference type="HAMAP-Rule" id="MF_00037"/>
    </source>
</evidence>
<feature type="active site" description="Proton donor" evidence="16">
    <location>
        <position position="226"/>
    </location>
</feature>
<dbReference type="Pfam" id="PF01565">
    <property type="entry name" value="FAD_binding_4"/>
    <property type="match status" value="1"/>
</dbReference>
<dbReference type="InterPro" id="IPR003170">
    <property type="entry name" value="MurB"/>
</dbReference>
<comment type="subcellular location">
    <subcellularLocation>
        <location evidence="3 16">Cytoplasm</location>
    </subcellularLocation>
</comment>
<accession>A0ABT9LVV1</accession>
<evidence type="ECO:0000256" key="10">
    <source>
        <dbReference type="ARBA" id="ARBA00022960"/>
    </source>
</evidence>
<evidence type="ECO:0000256" key="9">
    <source>
        <dbReference type="ARBA" id="ARBA00022857"/>
    </source>
</evidence>
<evidence type="ECO:0000256" key="1">
    <source>
        <dbReference type="ARBA" id="ARBA00001974"/>
    </source>
</evidence>
<dbReference type="InterPro" id="IPR016166">
    <property type="entry name" value="FAD-bd_PCMH"/>
</dbReference>
<keyword evidence="7 16" id="KW-0285">Flavoprotein</keyword>
<sequence>MNREGLLAELKKVGISQIRADEPLIRHTTWRIGGPADFFAEPESLMELQELVRTARRLELPVTVIGRGSNLLVLDGGIRGLVIKMHDKFSDISVHEERLTALAGRSIVSAAGIAVKHGLAGLEFATGIPGTVGGAVMMNAGAHGSEVANILEFADVLDENGELRRYNKDALRFSYRYSILKDCPGIVVRAGFALNRGDKEEISQRIKKWSQKRAATQPLSQPNCGSVFRNPEGDYSARLLEAAGLKGLRHHDAQISEKHANFIVNLGSARAVDVLWLIDHAKETVAKRYGIQLETEVRIMGEHTSGR</sequence>
<keyword evidence="13 16" id="KW-0131">Cell cycle</keyword>
<keyword evidence="8 16" id="KW-0274">FAD</keyword>
<evidence type="ECO:0000256" key="2">
    <source>
        <dbReference type="ARBA" id="ARBA00003921"/>
    </source>
</evidence>
<dbReference type="NCBIfam" id="TIGR00179">
    <property type="entry name" value="murB"/>
    <property type="match status" value="1"/>
</dbReference>
<name>A0ABT9LVV1_9BACL</name>
<dbReference type="InterPro" id="IPR036635">
    <property type="entry name" value="MurB_C_sf"/>
</dbReference>
<dbReference type="HAMAP" id="MF_00037">
    <property type="entry name" value="MurB"/>
    <property type="match status" value="1"/>
</dbReference>
<evidence type="ECO:0000256" key="6">
    <source>
        <dbReference type="ARBA" id="ARBA00022618"/>
    </source>
</evidence>
<comment type="catalytic activity">
    <reaction evidence="15 16">
        <text>UDP-N-acetyl-alpha-D-muramate + NADP(+) = UDP-N-acetyl-3-O-(1-carboxyvinyl)-alpha-D-glucosamine + NADPH + H(+)</text>
        <dbReference type="Rhea" id="RHEA:12248"/>
        <dbReference type="ChEBI" id="CHEBI:15378"/>
        <dbReference type="ChEBI" id="CHEBI:57783"/>
        <dbReference type="ChEBI" id="CHEBI:58349"/>
        <dbReference type="ChEBI" id="CHEBI:68483"/>
        <dbReference type="ChEBI" id="CHEBI:70757"/>
        <dbReference type="EC" id="1.3.1.98"/>
    </reaction>
</comment>
<keyword evidence="10 16" id="KW-0133">Cell shape</keyword>
<keyword evidence="11 16" id="KW-0573">Peptidoglycan synthesis</keyword>
<evidence type="ECO:0000256" key="3">
    <source>
        <dbReference type="ARBA" id="ARBA00004496"/>
    </source>
</evidence>
<evidence type="ECO:0000256" key="15">
    <source>
        <dbReference type="ARBA" id="ARBA00048914"/>
    </source>
</evidence>
<comment type="function">
    <text evidence="2 16">Cell wall formation.</text>
</comment>
<comment type="similarity">
    <text evidence="16">Belongs to the MurB family.</text>
</comment>
<dbReference type="PANTHER" id="PTHR21071:SF4">
    <property type="entry name" value="UDP-N-ACETYLENOLPYRUVOYLGLUCOSAMINE REDUCTASE"/>
    <property type="match status" value="1"/>
</dbReference>
<evidence type="ECO:0000256" key="8">
    <source>
        <dbReference type="ARBA" id="ARBA00022827"/>
    </source>
</evidence>
<keyword evidence="5 16" id="KW-0963">Cytoplasm</keyword>
<evidence type="ECO:0000256" key="5">
    <source>
        <dbReference type="ARBA" id="ARBA00022490"/>
    </source>
</evidence>
<dbReference type="RefSeq" id="WP_203114384.1">
    <property type="nucleotide sequence ID" value="NZ_JAURUO010000006.1"/>
</dbReference>
<dbReference type="InterPro" id="IPR036318">
    <property type="entry name" value="FAD-bd_PCMH-like_sf"/>
</dbReference>
<dbReference type="PROSITE" id="PS51387">
    <property type="entry name" value="FAD_PCMH"/>
    <property type="match status" value="1"/>
</dbReference>
<evidence type="ECO:0000313" key="19">
    <source>
        <dbReference type="Proteomes" id="UP001229209"/>
    </source>
</evidence>
<proteinExistence type="inferred from homology"/>